<keyword evidence="3" id="KW-1185">Reference proteome</keyword>
<feature type="transmembrane region" description="Helical" evidence="1">
    <location>
        <begin position="137"/>
        <end position="157"/>
    </location>
</feature>
<protein>
    <submittedName>
        <fullName evidence="2">DUF1634 domain-containing protein</fullName>
    </submittedName>
</protein>
<dbReference type="InterPro" id="IPR012861">
    <property type="entry name" value="DUF1634"/>
</dbReference>
<reference evidence="2 3" key="1">
    <citation type="submission" date="2020-10" db="EMBL/GenBank/DDBJ databases">
        <authorList>
            <person name="Castelo-Branco R."/>
            <person name="Eusebio N."/>
            <person name="Adriana R."/>
            <person name="Vieira A."/>
            <person name="Brugerolle De Fraissinette N."/>
            <person name="Rezende De Castro R."/>
            <person name="Schneider M.P."/>
            <person name="Vasconcelos V."/>
            <person name="Leao P.N."/>
        </authorList>
    </citation>
    <scope>NUCLEOTIDE SEQUENCE [LARGE SCALE GENOMIC DNA]</scope>
    <source>
        <strain evidence="2 3">LEGE 00250</strain>
    </source>
</reference>
<organism evidence="2 3">
    <name type="scientific">Sphaerospermopsis aphanizomenoides LEGE 00250</name>
    <dbReference type="NCBI Taxonomy" id="2777972"/>
    <lineage>
        <taxon>Bacteria</taxon>
        <taxon>Bacillati</taxon>
        <taxon>Cyanobacteriota</taxon>
        <taxon>Cyanophyceae</taxon>
        <taxon>Nostocales</taxon>
        <taxon>Aphanizomenonaceae</taxon>
        <taxon>Sphaerospermopsis</taxon>
        <taxon>Sphaerospermopsis aphanizomenoides</taxon>
    </lineage>
</organism>
<sequence>MYRLNSGFRWTSSIQQETEVMTLALISEEPDSDIQQLEKQHFHHVNHLNYQGVIANNHKIEKLPGEQLLENLLSNLLRYGVLIASSIVFIGGILHLINHGSEPAQYHIFRGTSPEFCSPIGVFTAILSGSRRAIIQLGLLILIAVPVLRVLISFLTFLFLRQFIYVVITSLVLTSLIYSLLSAY</sequence>
<feature type="transmembrane region" description="Helical" evidence="1">
    <location>
        <begin position="76"/>
        <end position="97"/>
    </location>
</feature>
<name>A0ABR9VBD3_9CYAN</name>
<dbReference type="Proteomes" id="UP000606776">
    <property type="component" value="Unassembled WGS sequence"/>
</dbReference>
<accession>A0ABR9VBD3</accession>
<evidence type="ECO:0000256" key="1">
    <source>
        <dbReference type="SAM" id="Phobius"/>
    </source>
</evidence>
<evidence type="ECO:0000313" key="2">
    <source>
        <dbReference type="EMBL" id="MBE9235814.1"/>
    </source>
</evidence>
<keyword evidence="1" id="KW-0812">Transmembrane</keyword>
<dbReference type="EMBL" id="JADEWB010000025">
    <property type="protein sequence ID" value="MBE9235814.1"/>
    <property type="molecule type" value="Genomic_DNA"/>
</dbReference>
<keyword evidence="1" id="KW-0472">Membrane</keyword>
<keyword evidence="1" id="KW-1133">Transmembrane helix</keyword>
<feature type="transmembrane region" description="Helical" evidence="1">
    <location>
        <begin position="163"/>
        <end position="181"/>
    </location>
</feature>
<dbReference type="RefSeq" id="WP_193942310.1">
    <property type="nucleotide sequence ID" value="NZ_JADEWB010000025.1"/>
</dbReference>
<evidence type="ECO:0000313" key="3">
    <source>
        <dbReference type="Proteomes" id="UP000606776"/>
    </source>
</evidence>
<dbReference type="Pfam" id="PF07843">
    <property type="entry name" value="DUF1634"/>
    <property type="match status" value="1"/>
</dbReference>
<gene>
    <name evidence="2" type="ORF">IQ227_07120</name>
</gene>
<proteinExistence type="predicted"/>
<comment type="caution">
    <text evidence="2">The sequence shown here is derived from an EMBL/GenBank/DDBJ whole genome shotgun (WGS) entry which is preliminary data.</text>
</comment>